<dbReference type="Proteomes" id="UP001597542">
    <property type="component" value="Unassembled WGS sequence"/>
</dbReference>
<dbReference type="SUPFAM" id="SSF56059">
    <property type="entry name" value="Glutathione synthetase ATP-binding domain-like"/>
    <property type="match status" value="1"/>
</dbReference>
<dbReference type="Pfam" id="PF13549">
    <property type="entry name" value="ATP-grasp_5"/>
    <property type="match status" value="1"/>
</dbReference>
<sequence length="720" mass="74107">MTENATRTAIAGLAAAGAPVVPEPEAKDLLRDAGITVPRGSAHADPLIAAQGLDGDLVLKAVSPTLVHKSDAGGVRIGLSRDDLPAEAAAMTAALAAHGHRIDRFLVEEKAGAGHEVIVGAVRTPGVGWVVMLGLGGIFVEVFADVAFGIAPLTAADVHAMLSELKGAALLRGARGGTAADLDALVDLVLRVNGLLASLPPEVVEVDLNPVIVTADQAVAVDARLVLSEIDETPLGETRTARTDFGRLFRPRTIAVLGASATGTNLANRYLTGLRRSSFDGTVLPIHPSATEIEGLPAFASLRETGQPVDYAFVALPAKIVPDALAAEPGTLAFAQVVSSGFGEVPEGVELERDLVARMSAQGTRLLGPNCLGLHSSAARISFIPEPPLSPGGIAVVSQSGGLSVDILRLGAARDLAFHSVTSIGNSSDVDAAELVEHLLGEPDVEVVGLYLESLAAGREILDLLARRGISKPIVLLAGGRTAAGSRAATSHTGALTGNHRLWPALCRQAGIALTESLEEFLDVLLAFDTVRLDGPPPATRDAVLFGNGGGASVLATDALARYGFSVPTLPDRTVARLEALGLPPGNGLANPIDTPAGTLAVDGGAIAGRLLSLVLDEAPPAVLITHLNVGIIQRNLADTHGDVTGTIIRGIAGLPAGTQQFLVLKGDGRADMADAIAGYTRQAHRLGLPVFGTVEEAGRVARSLLDFQERRLNDRKGQP</sequence>
<comment type="caution">
    <text evidence="2">The sequence shown here is derived from an EMBL/GenBank/DDBJ whole genome shotgun (WGS) entry which is preliminary data.</text>
</comment>
<dbReference type="InterPro" id="IPR036291">
    <property type="entry name" value="NAD(P)-bd_dom_sf"/>
</dbReference>
<reference evidence="3" key="1">
    <citation type="journal article" date="2019" name="Int. J. Syst. Evol. Microbiol.">
        <title>The Global Catalogue of Microorganisms (GCM) 10K type strain sequencing project: providing services to taxonomists for standard genome sequencing and annotation.</title>
        <authorList>
            <consortium name="The Broad Institute Genomics Platform"/>
            <consortium name="The Broad Institute Genome Sequencing Center for Infectious Disease"/>
            <person name="Wu L."/>
            <person name="Ma J."/>
        </authorList>
    </citation>
    <scope>NUCLEOTIDE SEQUENCE [LARGE SCALE GENOMIC DNA]</scope>
    <source>
        <strain evidence="3">CGMCC 4.7638</strain>
    </source>
</reference>
<dbReference type="Gene3D" id="3.40.50.261">
    <property type="entry name" value="Succinyl-CoA synthetase domains"/>
    <property type="match status" value="2"/>
</dbReference>
<dbReference type="SUPFAM" id="SSF52210">
    <property type="entry name" value="Succinyl-CoA synthetase domains"/>
    <property type="match status" value="2"/>
</dbReference>
<evidence type="ECO:0000313" key="2">
    <source>
        <dbReference type="EMBL" id="MFD2486036.1"/>
    </source>
</evidence>
<dbReference type="RefSeq" id="WP_344286311.1">
    <property type="nucleotide sequence ID" value="NZ_BAAAHV010000026.1"/>
</dbReference>
<proteinExistence type="predicted"/>
<dbReference type="PANTHER" id="PTHR42793">
    <property type="entry name" value="COA BINDING DOMAIN CONTAINING PROTEIN"/>
    <property type="match status" value="1"/>
</dbReference>
<organism evidence="2 3">
    <name type="scientific">Amycolatopsis albidoflavus</name>
    <dbReference type="NCBI Taxonomy" id="102226"/>
    <lineage>
        <taxon>Bacteria</taxon>
        <taxon>Bacillati</taxon>
        <taxon>Actinomycetota</taxon>
        <taxon>Actinomycetes</taxon>
        <taxon>Pseudonocardiales</taxon>
        <taxon>Pseudonocardiaceae</taxon>
        <taxon>Amycolatopsis</taxon>
    </lineage>
</organism>
<dbReference type="Gene3D" id="3.30.470.20">
    <property type="entry name" value="ATP-grasp fold, B domain"/>
    <property type="match status" value="1"/>
</dbReference>
<dbReference type="SMART" id="SM00881">
    <property type="entry name" value="CoA_binding"/>
    <property type="match status" value="1"/>
</dbReference>
<protein>
    <submittedName>
        <fullName evidence="2">Acetate--CoA ligase family protein</fullName>
    </submittedName>
</protein>
<dbReference type="EMBL" id="JBHUKQ010000019">
    <property type="protein sequence ID" value="MFD2486036.1"/>
    <property type="molecule type" value="Genomic_DNA"/>
</dbReference>
<dbReference type="InterPro" id="IPR013815">
    <property type="entry name" value="ATP_grasp_subdomain_1"/>
</dbReference>
<evidence type="ECO:0000313" key="3">
    <source>
        <dbReference type="Proteomes" id="UP001597542"/>
    </source>
</evidence>
<feature type="domain" description="CoA-binding" evidence="1">
    <location>
        <begin position="248"/>
        <end position="342"/>
    </location>
</feature>
<dbReference type="InterPro" id="IPR032875">
    <property type="entry name" value="Succ_CoA_lig_flav_dom"/>
</dbReference>
<dbReference type="GO" id="GO:0016874">
    <property type="term" value="F:ligase activity"/>
    <property type="evidence" value="ECO:0007669"/>
    <property type="project" value="UniProtKB-KW"/>
</dbReference>
<gene>
    <name evidence="2" type="ORF">ACFSUT_37585</name>
</gene>
<dbReference type="SUPFAM" id="SSF51735">
    <property type="entry name" value="NAD(P)-binding Rossmann-fold domains"/>
    <property type="match status" value="1"/>
</dbReference>
<dbReference type="InterPro" id="IPR003781">
    <property type="entry name" value="CoA-bd"/>
</dbReference>
<dbReference type="Pfam" id="PF13607">
    <property type="entry name" value="Succ_CoA_lig"/>
    <property type="match status" value="1"/>
</dbReference>
<keyword evidence="2" id="KW-0436">Ligase</keyword>
<name>A0ABW5I9I7_9PSEU</name>
<dbReference type="InterPro" id="IPR016102">
    <property type="entry name" value="Succinyl-CoA_synth-like"/>
</dbReference>
<dbReference type="Gene3D" id="3.30.1490.20">
    <property type="entry name" value="ATP-grasp fold, A domain"/>
    <property type="match status" value="1"/>
</dbReference>
<accession>A0ABW5I9I7</accession>
<dbReference type="Gene3D" id="3.40.50.720">
    <property type="entry name" value="NAD(P)-binding Rossmann-like Domain"/>
    <property type="match status" value="1"/>
</dbReference>
<dbReference type="PANTHER" id="PTHR42793:SF1">
    <property type="entry name" value="PEPTIDYL-LYSINE N-ACETYLTRANSFERASE PATZ"/>
    <property type="match status" value="1"/>
</dbReference>
<evidence type="ECO:0000259" key="1">
    <source>
        <dbReference type="SMART" id="SM00881"/>
    </source>
</evidence>
<dbReference type="Pfam" id="PF13380">
    <property type="entry name" value="CoA_binding_2"/>
    <property type="match status" value="1"/>
</dbReference>
<keyword evidence="3" id="KW-1185">Reference proteome</keyword>